<keyword evidence="1" id="KW-0732">Signal</keyword>
<feature type="domain" description="Haemolysin activator HlyB C-terminal" evidence="2">
    <location>
        <begin position="411"/>
        <end position="504"/>
    </location>
</feature>
<dbReference type="RefSeq" id="WP_119531910.1">
    <property type="nucleotide sequence ID" value="NZ_JBHSSP010000020.1"/>
</dbReference>
<dbReference type="PANTHER" id="PTHR34597:SF3">
    <property type="entry name" value="OUTER MEMBRANE TRANSPORTER CDIB"/>
    <property type="match status" value="1"/>
</dbReference>
<dbReference type="InterPro" id="IPR051544">
    <property type="entry name" value="TPS_OM_transporter"/>
</dbReference>
<dbReference type="Proteomes" id="UP000265916">
    <property type="component" value="Unassembled WGS sequence"/>
</dbReference>
<dbReference type="Pfam" id="PF03865">
    <property type="entry name" value="ShlB"/>
    <property type="match status" value="1"/>
</dbReference>
<dbReference type="EMBL" id="NRJG01000105">
    <property type="protein sequence ID" value="RIY36483.1"/>
    <property type="molecule type" value="Genomic_DNA"/>
</dbReference>
<dbReference type="GO" id="GO:0008320">
    <property type="term" value="F:protein transmembrane transporter activity"/>
    <property type="evidence" value="ECO:0007669"/>
    <property type="project" value="TreeGrafter"/>
</dbReference>
<organism evidence="3 4">
    <name type="scientific">Psittacicella hinzii</name>
    <dbReference type="NCBI Taxonomy" id="2028575"/>
    <lineage>
        <taxon>Bacteria</taxon>
        <taxon>Pseudomonadati</taxon>
        <taxon>Pseudomonadota</taxon>
        <taxon>Gammaproteobacteria</taxon>
        <taxon>Pasteurellales</taxon>
        <taxon>Psittacicellaceae</taxon>
        <taxon>Psittacicella</taxon>
    </lineage>
</organism>
<accession>A0A3A1YE43</accession>
<dbReference type="Gene3D" id="2.40.160.50">
    <property type="entry name" value="membrane protein fhac: a member of the omp85/tpsb transporter family"/>
    <property type="match status" value="1"/>
</dbReference>
<proteinExistence type="predicted"/>
<dbReference type="GO" id="GO:0098046">
    <property type="term" value="C:type V protein secretion system complex"/>
    <property type="evidence" value="ECO:0007669"/>
    <property type="project" value="TreeGrafter"/>
</dbReference>
<feature type="chain" id="PRO_5017206167" description="Haemolysin activator HlyB C-terminal domain-containing protein" evidence="1">
    <location>
        <begin position="29"/>
        <end position="567"/>
    </location>
</feature>
<protein>
    <recommendedName>
        <fullName evidence="2">Haemolysin activator HlyB C-terminal domain-containing protein</fullName>
    </recommendedName>
</protein>
<evidence type="ECO:0000313" key="3">
    <source>
        <dbReference type="EMBL" id="RIY36483.1"/>
    </source>
</evidence>
<dbReference type="InterPro" id="IPR005565">
    <property type="entry name" value="Hemolysn_activator_HlyB_C"/>
</dbReference>
<evidence type="ECO:0000259" key="2">
    <source>
        <dbReference type="Pfam" id="PF03865"/>
    </source>
</evidence>
<feature type="signal peptide" evidence="1">
    <location>
        <begin position="1"/>
        <end position="28"/>
    </location>
</feature>
<dbReference type="AlphaFoldDB" id="A0A3A1YE43"/>
<evidence type="ECO:0000256" key="1">
    <source>
        <dbReference type="SAM" id="SignalP"/>
    </source>
</evidence>
<reference evidence="3 4" key="1">
    <citation type="submission" date="2017-08" db="EMBL/GenBank/DDBJ databases">
        <title>Reclassification of Bisgaard taxon 37 and 44.</title>
        <authorList>
            <person name="Christensen H."/>
        </authorList>
    </citation>
    <scope>NUCLEOTIDE SEQUENCE [LARGE SCALE GENOMIC DNA]</scope>
    <source>
        <strain evidence="3 4">111</strain>
    </source>
</reference>
<gene>
    <name evidence="3" type="ORF">CKF58_05835</name>
</gene>
<name>A0A3A1YE43_9GAMM</name>
<comment type="caution">
    <text evidence="3">The sequence shown here is derived from an EMBL/GenBank/DDBJ whole genome shotgun (WGS) entry which is preliminary data.</text>
</comment>
<keyword evidence="4" id="KW-1185">Reference proteome</keyword>
<sequence>MKFKNKLTSALLAVSLLGLGTVAQPTFAAEKSSSTSEAQFAVTRYNLTGYTDSSYIKPEVRAKLVSLLQEYTGNNVTVSKLNELRAKLQDVLNADAKGVFTVTLPNQRITEGTVVFNINFVAGQVNYGSAPGFNQENVRRSIPSLREGVQFVAGRPWVDERELTMAVENPLKLTQVEYELQPGKPITANVNVVAPRGKTLRYVSLDNSSSDKGVDYLRFMFGYLNANLTNRDDVLNLVLLTNLKSFDRYFAFGGSYSLPFYDAHQRLDVSLFNSSTNQEDVSYDNESNLFYDVNGIGDVALVNWSYYLPHFDWSYSNQIKFQTGFTFKRLKTSANYRLGDEALDELATKNVYYITPFNIGFVGKIVPVRGMEIEFSAKYNFFYAGFLGTDNINKLRVAGNRLVTAEKYSDWWTAWVNFKAGLPKNWTWVTQLKGQYSKKHLVSSEVFSNDIRGFRSDYGSGDMGAYIKNELITPSFTKVPNLDVKAYAFLDAGWVKWNSDEYDYTYNQTKRYGENNSRKDNVVASTGLGLRTSYKDWSADIYGAYRLKGEDANRGKYSFWFTTSYRW</sequence>
<dbReference type="OrthoDB" id="5664954at2"/>
<dbReference type="PANTHER" id="PTHR34597">
    <property type="entry name" value="SLR1661 PROTEIN"/>
    <property type="match status" value="1"/>
</dbReference>
<dbReference type="GO" id="GO:0046819">
    <property type="term" value="P:protein secretion by the type V secretion system"/>
    <property type="evidence" value="ECO:0007669"/>
    <property type="project" value="TreeGrafter"/>
</dbReference>
<evidence type="ECO:0000313" key="4">
    <source>
        <dbReference type="Proteomes" id="UP000265916"/>
    </source>
</evidence>